<feature type="transmembrane region" description="Helical" evidence="8">
    <location>
        <begin position="478"/>
        <end position="498"/>
    </location>
</feature>
<organism evidence="9 10">
    <name type="scientific">Simkania negevensis</name>
    <dbReference type="NCBI Taxonomy" id="83561"/>
    <lineage>
        <taxon>Bacteria</taxon>
        <taxon>Pseudomonadati</taxon>
        <taxon>Chlamydiota</taxon>
        <taxon>Chlamydiia</taxon>
        <taxon>Parachlamydiales</taxon>
        <taxon>Simkaniaceae</taxon>
        <taxon>Simkania</taxon>
    </lineage>
</organism>
<accession>A0ABS3AQA0</accession>
<keyword evidence="7 8" id="KW-0472">Membrane</keyword>
<comment type="similarity">
    <text evidence="2">Belongs to the V-ATPase 116 kDa subunit family.</text>
</comment>
<reference evidence="9 10" key="1">
    <citation type="submission" date="2021-02" db="EMBL/GenBank/DDBJ databases">
        <title>Activity-based single-cell genomes from oceanic crustal fluid captures similar information to metagenomic and metatranscriptomic surveys with orders of magnitude less sampling.</title>
        <authorList>
            <person name="D'Angelo T.S."/>
            <person name="Orcutt B.N."/>
        </authorList>
    </citation>
    <scope>NUCLEOTIDE SEQUENCE [LARGE SCALE GENOMIC DNA]</scope>
    <source>
        <strain evidence="9">AH-315-G07</strain>
    </source>
</reference>
<dbReference type="PANTHER" id="PTHR11629:SF63">
    <property type="entry name" value="V-TYPE PROTON ATPASE SUBUNIT A"/>
    <property type="match status" value="1"/>
</dbReference>
<evidence type="ECO:0000256" key="8">
    <source>
        <dbReference type="SAM" id="Phobius"/>
    </source>
</evidence>
<evidence type="ECO:0000313" key="10">
    <source>
        <dbReference type="Proteomes" id="UP000722121"/>
    </source>
</evidence>
<keyword evidence="3" id="KW-0813">Transport</keyword>
<protein>
    <submittedName>
        <fullName evidence="9">V-type ATP synthase subunit I</fullName>
    </submittedName>
</protein>
<feature type="transmembrane region" description="Helical" evidence="8">
    <location>
        <begin position="557"/>
        <end position="577"/>
    </location>
</feature>
<proteinExistence type="inferred from homology"/>
<feature type="transmembrane region" description="Helical" evidence="8">
    <location>
        <begin position="351"/>
        <end position="375"/>
    </location>
</feature>
<dbReference type="PANTHER" id="PTHR11629">
    <property type="entry name" value="VACUOLAR PROTON ATPASES"/>
    <property type="match status" value="1"/>
</dbReference>
<feature type="transmembrane region" description="Helical" evidence="8">
    <location>
        <begin position="453"/>
        <end position="471"/>
    </location>
</feature>
<evidence type="ECO:0000256" key="5">
    <source>
        <dbReference type="ARBA" id="ARBA00022989"/>
    </source>
</evidence>
<keyword evidence="6" id="KW-0406">Ion transport</keyword>
<evidence type="ECO:0000256" key="1">
    <source>
        <dbReference type="ARBA" id="ARBA00004141"/>
    </source>
</evidence>
<dbReference type="EMBL" id="JAFITR010000036">
    <property type="protein sequence ID" value="MBN4066891.1"/>
    <property type="molecule type" value="Genomic_DNA"/>
</dbReference>
<comment type="subcellular location">
    <subcellularLocation>
        <location evidence="1">Membrane</location>
        <topology evidence="1">Multi-pass membrane protein</topology>
    </subcellularLocation>
</comment>
<feature type="transmembrane region" description="Helical" evidence="8">
    <location>
        <begin position="518"/>
        <end position="536"/>
    </location>
</feature>
<keyword evidence="5 8" id="KW-1133">Transmembrane helix</keyword>
<dbReference type="Proteomes" id="UP000722121">
    <property type="component" value="Unassembled WGS sequence"/>
</dbReference>
<keyword evidence="10" id="KW-1185">Reference proteome</keyword>
<evidence type="ECO:0000256" key="2">
    <source>
        <dbReference type="ARBA" id="ARBA00009904"/>
    </source>
</evidence>
<evidence type="ECO:0000256" key="7">
    <source>
        <dbReference type="ARBA" id="ARBA00023136"/>
    </source>
</evidence>
<evidence type="ECO:0000256" key="6">
    <source>
        <dbReference type="ARBA" id="ARBA00023065"/>
    </source>
</evidence>
<name>A0ABS3AQA0_9BACT</name>
<sequence length="645" mass="72816">MRIDCDKHLFIGPASGSEDFFSSVQKLGAVEFITSASTTPPPPDEIQLIEKAIGIVRGQPTVDQEENLVAIDVDRLAQEIVAVRDRLEALYEETRVLHQEIPRVEIFGDFSVEQLREIEGMSGRLFQFFYTKKLDQLDLTEHPELIYVGHMHDLDYLVAISKGKRSYDGLVEVVIDRPIGVLLKEKERVDSEICETEERLKEYARFNHYLHEQLLIKLDTHHLINARGLARSYADDTLFVVEGWVARSSADVVSRFAARRGVYYEEVAVEENDRVPTHLENRGMGRIGEDLVHIYDTPSTTDNDPSKWVLLFFALFFGIIMGDGGYGVSYLVIAVFLYFRFFHIKGGGKRVIKLALILAVSCVVWGILTASFFGLDFSIKSDVKRYSLMMWVVEKKAQYLMEHKDNATYRELVAKHPQLAGAKTSYDFIASVEEVKDGNRLIYPIYNTFSGNILLEFSLFIGVIHMALSFLRNLRRSYAGIGWILFMVGCYLYFPSILKSLSFSHYLFGIDPVAGAEWGLEILCTGVVLAVIVSVVQKKLAGLADIANIIQIFADALSYLRLYALGLAGGIMSATFNEMGSKLGWFFGAIIILLGHIVNISLGIMGGVIHGLRLNFLEWYHWSFEGGGKRFQPLALLHKKEKNEL</sequence>
<evidence type="ECO:0000256" key="4">
    <source>
        <dbReference type="ARBA" id="ARBA00022692"/>
    </source>
</evidence>
<feature type="transmembrane region" description="Helical" evidence="8">
    <location>
        <begin position="308"/>
        <end position="339"/>
    </location>
</feature>
<comment type="caution">
    <text evidence="9">The sequence shown here is derived from an EMBL/GenBank/DDBJ whole genome shotgun (WGS) entry which is preliminary data.</text>
</comment>
<feature type="transmembrane region" description="Helical" evidence="8">
    <location>
        <begin position="583"/>
        <end position="609"/>
    </location>
</feature>
<gene>
    <name evidence="9" type="ORF">JYU14_02285</name>
</gene>
<evidence type="ECO:0000256" key="3">
    <source>
        <dbReference type="ARBA" id="ARBA00022448"/>
    </source>
</evidence>
<dbReference type="InterPro" id="IPR002490">
    <property type="entry name" value="V-ATPase_116kDa_su"/>
</dbReference>
<keyword evidence="4 8" id="KW-0812">Transmembrane</keyword>
<evidence type="ECO:0000313" key="9">
    <source>
        <dbReference type="EMBL" id="MBN4066891.1"/>
    </source>
</evidence>